<dbReference type="SUPFAM" id="SSF101447">
    <property type="entry name" value="Formin homology 2 domain (FH2 domain)"/>
    <property type="match status" value="1"/>
</dbReference>
<dbReference type="AlphaFoldDB" id="A0A4V4HC66"/>
<feature type="compositionally biased region" description="Polar residues" evidence="1">
    <location>
        <begin position="220"/>
        <end position="238"/>
    </location>
</feature>
<feature type="region of interest" description="Disordered" evidence="1">
    <location>
        <begin position="153"/>
        <end position="303"/>
    </location>
</feature>
<keyword evidence="3" id="KW-1185">Reference proteome</keyword>
<proteinExistence type="predicted"/>
<feature type="compositionally biased region" description="Polar residues" evidence="1">
    <location>
        <begin position="509"/>
        <end position="525"/>
    </location>
</feature>
<feature type="compositionally biased region" description="Pro residues" evidence="1">
    <location>
        <begin position="107"/>
        <end position="116"/>
    </location>
</feature>
<feature type="region of interest" description="Disordered" evidence="1">
    <location>
        <begin position="509"/>
        <end position="535"/>
    </location>
</feature>
<dbReference type="EMBL" id="ML179755">
    <property type="protein sequence ID" value="THU82125.1"/>
    <property type="molecule type" value="Genomic_DNA"/>
</dbReference>
<evidence type="ECO:0008006" key="4">
    <source>
        <dbReference type="Google" id="ProtNLM"/>
    </source>
</evidence>
<feature type="compositionally biased region" description="Pro residues" evidence="1">
    <location>
        <begin position="245"/>
        <end position="270"/>
    </location>
</feature>
<feature type="region of interest" description="Disordered" evidence="1">
    <location>
        <begin position="72"/>
        <end position="140"/>
    </location>
</feature>
<reference evidence="2 3" key="1">
    <citation type="journal article" date="2019" name="Nat. Ecol. Evol.">
        <title>Megaphylogeny resolves global patterns of mushroom evolution.</title>
        <authorList>
            <person name="Varga T."/>
            <person name="Krizsan K."/>
            <person name="Foldi C."/>
            <person name="Dima B."/>
            <person name="Sanchez-Garcia M."/>
            <person name="Sanchez-Ramirez S."/>
            <person name="Szollosi G.J."/>
            <person name="Szarkandi J.G."/>
            <person name="Papp V."/>
            <person name="Albert L."/>
            <person name="Andreopoulos W."/>
            <person name="Angelini C."/>
            <person name="Antonin V."/>
            <person name="Barry K.W."/>
            <person name="Bougher N.L."/>
            <person name="Buchanan P."/>
            <person name="Buyck B."/>
            <person name="Bense V."/>
            <person name="Catcheside P."/>
            <person name="Chovatia M."/>
            <person name="Cooper J."/>
            <person name="Damon W."/>
            <person name="Desjardin D."/>
            <person name="Finy P."/>
            <person name="Geml J."/>
            <person name="Haridas S."/>
            <person name="Hughes K."/>
            <person name="Justo A."/>
            <person name="Karasinski D."/>
            <person name="Kautmanova I."/>
            <person name="Kiss B."/>
            <person name="Kocsube S."/>
            <person name="Kotiranta H."/>
            <person name="LaButti K.M."/>
            <person name="Lechner B.E."/>
            <person name="Liimatainen K."/>
            <person name="Lipzen A."/>
            <person name="Lukacs Z."/>
            <person name="Mihaltcheva S."/>
            <person name="Morgado L.N."/>
            <person name="Niskanen T."/>
            <person name="Noordeloos M.E."/>
            <person name="Ohm R.A."/>
            <person name="Ortiz-Santana B."/>
            <person name="Ovrebo C."/>
            <person name="Racz N."/>
            <person name="Riley R."/>
            <person name="Savchenko A."/>
            <person name="Shiryaev A."/>
            <person name="Soop K."/>
            <person name="Spirin V."/>
            <person name="Szebenyi C."/>
            <person name="Tomsovsky M."/>
            <person name="Tulloss R.E."/>
            <person name="Uehling J."/>
            <person name="Grigoriev I.V."/>
            <person name="Vagvolgyi C."/>
            <person name="Papp T."/>
            <person name="Martin F.M."/>
            <person name="Miettinen O."/>
            <person name="Hibbett D.S."/>
            <person name="Nagy L.G."/>
        </authorList>
    </citation>
    <scope>NUCLEOTIDE SEQUENCE [LARGE SCALE GENOMIC DNA]</scope>
    <source>
        <strain evidence="2 3">CBS 962.96</strain>
    </source>
</reference>
<organism evidence="2 3">
    <name type="scientific">Dendrothele bispora (strain CBS 962.96)</name>
    <dbReference type="NCBI Taxonomy" id="1314807"/>
    <lineage>
        <taxon>Eukaryota</taxon>
        <taxon>Fungi</taxon>
        <taxon>Dikarya</taxon>
        <taxon>Basidiomycota</taxon>
        <taxon>Agaricomycotina</taxon>
        <taxon>Agaricomycetes</taxon>
        <taxon>Agaricomycetidae</taxon>
        <taxon>Agaricales</taxon>
        <taxon>Agaricales incertae sedis</taxon>
        <taxon>Dendrothele</taxon>
    </lineage>
</organism>
<dbReference type="PRINTS" id="PR01217">
    <property type="entry name" value="PRICHEXTENSN"/>
</dbReference>
<gene>
    <name evidence="2" type="ORF">K435DRAFT_808535</name>
</gene>
<evidence type="ECO:0000256" key="1">
    <source>
        <dbReference type="SAM" id="MobiDB-lite"/>
    </source>
</evidence>
<sequence>MGIDSTDLFTTFYTELLKLATTRTTKGIRDGDRAGEMATKHGGPSKEYHLRSIITEGVRKSTRVKILDPKGREYSSDEELFPNHTKNPPEPISSEGLEYQCWDVPPHQTPNQPPLKPGNIRPGGYKYTPFPKNPNLDPNLRQSRRRLCEILEEVESERNEGSVGTHAQKSTIEERPLDNESNQSFPIRQDPQVNKSTQSERTLHEDNSAGLTNDEIRIQSWEQRSSRGGRQNQNSSNDSPKRPDITPPNPPPPPPPPPSSPPPPPSPPPNKDNNDSHYPSIEESKTVSSIRVKDKNQTDNKNIRDVIARESKLEIRKPTAFDGSNRELWRPFLSDCYRMFSAKPTIYSTEQSKVTYASSWFTGAAAKYYQNQVEQEMENDLWIPALHEWSSFVAEFGRLFGLHDEVLYAQSSLDKVLQKFGKSFVDFIVRFEDAALKTMYNDPAKRWRLLLQICKDLRDRLTLVGRIPEKFDEVVKRLLDIDGAREAFRETGLAFPNPNYQVRRLAPSNTKLEDQQNSTPMSSTPLPKLLKRKKQ</sequence>
<evidence type="ECO:0000313" key="3">
    <source>
        <dbReference type="Proteomes" id="UP000297245"/>
    </source>
</evidence>
<dbReference type="Proteomes" id="UP000297245">
    <property type="component" value="Unassembled WGS sequence"/>
</dbReference>
<protein>
    <recommendedName>
        <fullName evidence="4">Retrotransposon gag domain-containing protein</fullName>
    </recommendedName>
</protein>
<feature type="compositionally biased region" description="Basic and acidic residues" evidence="1">
    <location>
        <begin position="272"/>
        <end position="303"/>
    </location>
</feature>
<dbReference type="OrthoDB" id="5552562at2759"/>
<accession>A0A4V4HC66</accession>
<evidence type="ECO:0000313" key="2">
    <source>
        <dbReference type="EMBL" id="THU82125.1"/>
    </source>
</evidence>
<feature type="compositionally biased region" description="Polar residues" evidence="1">
    <location>
        <begin position="179"/>
        <end position="200"/>
    </location>
</feature>
<name>A0A4V4HC66_DENBC</name>